<feature type="transmembrane region" description="Helical" evidence="9">
    <location>
        <begin position="64"/>
        <end position="85"/>
    </location>
</feature>
<organism evidence="11 12">
    <name type="scientific">Shewanella maritima</name>
    <dbReference type="NCBI Taxonomy" id="2520507"/>
    <lineage>
        <taxon>Bacteria</taxon>
        <taxon>Pseudomonadati</taxon>
        <taxon>Pseudomonadota</taxon>
        <taxon>Gammaproteobacteria</taxon>
        <taxon>Alteromonadales</taxon>
        <taxon>Shewanellaceae</taxon>
        <taxon>Shewanella</taxon>
    </lineage>
</organism>
<dbReference type="EMBL" id="CP036200">
    <property type="protein sequence ID" value="QBF81881.1"/>
    <property type="molecule type" value="Genomic_DNA"/>
</dbReference>
<dbReference type="KEGG" id="smai:EXU30_03590"/>
<dbReference type="Proteomes" id="UP000291106">
    <property type="component" value="Chromosome"/>
</dbReference>
<proteinExistence type="inferred from homology"/>
<dbReference type="PIRSF" id="PIRSF006648">
    <property type="entry name" value="DrrB"/>
    <property type="match status" value="1"/>
</dbReference>
<dbReference type="Pfam" id="PF01061">
    <property type="entry name" value="ABC2_membrane"/>
    <property type="match status" value="1"/>
</dbReference>
<keyword evidence="8 9" id="KW-0472">Membrane</keyword>
<dbReference type="RefSeq" id="WP_130597855.1">
    <property type="nucleotide sequence ID" value="NZ_CP036200.1"/>
</dbReference>
<sequence length="261" mass="29688">MTTLIKRNNWQVWKDVVFALFVREIRTGFNDKFGLAWAVINPVVFIFALAYGRSLISGPETHSMPGFTFMALGLLMIQLFLEVLNNTSNAIKKNKALYAFRQVQPISGIIASGVFQLLVKLVAMLVIALLMFLMGIELRFDNPLLMLSNILMLWLIAMSIGCTFAIMACYVEEMQKVLSLLSRPLFFISCVFFSLQDVPREYWPYLNWNPIAHAIELTRYGAYTSYGLEGVSQLFLAMCTLTTVFLACCSYFVSWKQAISR</sequence>
<evidence type="ECO:0000256" key="8">
    <source>
        <dbReference type="ARBA" id="ARBA00023136"/>
    </source>
</evidence>
<evidence type="ECO:0000256" key="7">
    <source>
        <dbReference type="ARBA" id="ARBA00022989"/>
    </source>
</evidence>
<dbReference type="PANTHER" id="PTHR30413">
    <property type="entry name" value="INNER MEMBRANE TRANSPORT PERMEASE"/>
    <property type="match status" value="1"/>
</dbReference>
<dbReference type="GO" id="GO:0043190">
    <property type="term" value="C:ATP-binding cassette (ABC) transporter complex"/>
    <property type="evidence" value="ECO:0007669"/>
    <property type="project" value="InterPro"/>
</dbReference>
<comment type="similarity">
    <text evidence="2 9">Belongs to the ABC-2 integral membrane protein family.</text>
</comment>
<dbReference type="OrthoDB" id="9814458at2"/>
<dbReference type="PANTHER" id="PTHR30413:SF8">
    <property type="entry name" value="TRANSPORT PERMEASE PROTEIN"/>
    <property type="match status" value="1"/>
</dbReference>
<keyword evidence="3 9" id="KW-0813">Transport</keyword>
<evidence type="ECO:0000256" key="3">
    <source>
        <dbReference type="ARBA" id="ARBA00022448"/>
    </source>
</evidence>
<feature type="transmembrane region" description="Helical" evidence="9">
    <location>
        <begin position="177"/>
        <end position="195"/>
    </location>
</feature>
<comment type="subcellular location">
    <subcellularLocation>
        <location evidence="1 9">Cell inner membrane</location>
        <topology evidence="1 9">Multi-pass membrane protein</topology>
    </subcellularLocation>
</comment>
<evidence type="ECO:0000256" key="9">
    <source>
        <dbReference type="RuleBase" id="RU361157"/>
    </source>
</evidence>
<feature type="transmembrane region" description="Helical" evidence="9">
    <location>
        <begin position="146"/>
        <end position="170"/>
    </location>
</feature>
<protein>
    <recommendedName>
        <fullName evidence="9">Transport permease protein</fullName>
    </recommendedName>
</protein>
<keyword evidence="4 9" id="KW-1003">Cell membrane</keyword>
<dbReference type="PROSITE" id="PS51012">
    <property type="entry name" value="ABC_TM2"/>
    <property type="match status" value="1"/>
</dbReference>
<feature type="domain" description="ABC transmembrane type-2" evidence="10">
    <location>
        <begin position="33"/>
        <end position="256"/>
    </location>
</feature>
<keyword evidence="6 9" id="KW-0812">Transmembrane</keyword>
<dbReference type="InterPro" id="IPR000412">
    <property type="entry name" value="ABC_2_transport"/>
</dbReference>
<name>A0A411PEB5_9GAMM</name>
<evidence type="ECO:0000256" key="4">
    <source>
        <dbReference type="ARBA" id="ARBA00022475"/>
    </source>
</evidence>
<evidence type="ECO:0000256" key="2">
    <source>
        <dbReference type="ARBA" id="ARBA00007783"/>
    </source>
</evidence>
<feature type="transmembrane region" description="Helical" evidence="9">
    <location>
        <begin position="234"/>
        <end position="253"/>
    </location>
</feature>
<dbReference type="InterPro" id="IPR013525">
    <property type="entry name" value="ABC2_TM"/>
</dbReference>
<reference evidence="11 12" key="1">
    <citation type="submission" date="2019-02" db="EMBL/GenBank/DDBJ databases">
        <title>Shewanella sp. D4-2 isolated from Dokdo Island.</title>
        <authorList>
            <person name="Baek K."/>
        </authorList>
    </citation>
    <scope>NUCLEOTIDE SEQUENCE [LARGE SCALE GENOMIC DNA]</scope>
    <source>
        <strain evidence="11 12">D4-2</strain>
    </source>
</reference>
<keyword evidence="5" id="KW-0997">Cell inner membrane</keyword>
<dbReference type="AlphaFoldDB" id="A0A411PEB5"/>
<accession>A0A411PEB5</accession>
<evidence type="ECO:0000313" key="11">
    <source>
        <dbReference type="EMBL" id="QBF81881.1"/>
    </source>
</evidence>
<gene>
    <name evidence="11" type="ORF">EXU30_03590</name>
</gene>
<dbReference type="PRINTS" id="PR00164">
    <property type="entry name" value="ABC2TRNSPORT"/>
</dbReference>
<evidence type="ECO:0000313" key="12">
    <source>
        <dbReference type="Proteomes" id="UP000291106"/>
    </source>
</evidence>
<feature type="transmembrane region" description="Helical" evidence="9">
    <location>
        <begin position="106"/>
        <end position="134"/>
    </location>
</feature>
<dbReference type="GO" id="GO:0140359">
    <property type="term" value="F:ABC-type transporter activity"/>
    <property type="evidence" value="ECO:0007669"/>
    <property type="project" value="InterPro"/>
</dbReference>
<dbReference type="InterPro" id="IPR047817">
    <property type="entry name" value="ABC2_TM_bact-type"/>
</dbReference>
<evidence type="ECO:0000256" key="1">
    <source>
        <dbReference type="ARBA" id="ARBA00004429"/>
    </source>
</evidence>
<feature type="transmembrane region" description="Helical" evidence="9">
    <location>
        <begin position="33"/>
        <end position="52"/>
    </location>
</feature>
<keyword evidence="12" id="KW-1185">Reference proteome</keyword>
<keyword evidence="7 9" id="KW-1133">Transmembrane helix</keyword>
<evidence type="ECO:0000256" key="5">
    <source>
        <dbReference type="ARBA" id="ARBA00022519"/>
    </source>
</evidence>
<evidence type="ECO:0000256" key="6">
    <source>
        <dbReference type="ARBA" id="ARBA00022692"/>
    </source>
</evidence>
<dbReference type="GO" id="GO:0015920">
    <property type="term" value="P:lipopolysaccharide transport"/>
    <property type="evidence" value="ECO:0007669"/>
    <property type="project" value="TreeGrafter"/>
</dbReference>
<evidence type="ECO:0000259" key="10">
    <source>
        <dbReference type="PROSITE" id="PS51012"/>
    </source>
</evidence>